<feature type="compositionally biased region" description="Basic and acidic residues" evidence="1">
    <location>
        <begin position="89"/>
        <end position="100"/>
    </location>
</feature>
<feature type="domain" description="RNA-editing substrate-binding complex 6 protein" evidence="2">
    <location>
        <begin position="183"/>
        <end position="367"/>
    </location>
</feature>
<feature type="compositionally biased region" description="Polar residues" evidence="1">
    <location>
        <begin position="75"/>
        <end position="87"/>
    </location>
</feature>
<dbReference type="Pfam" id="PF26188">
    <property type="entry name" value="RESC6"/>
    <property type="match status" value="1"/>
</dbReference>
<organism evidence="3 4">
    <name type="scientific">Coccomyxa viridis</name>
    <dbReference type="NCBI Taxonomy" id="1274662"/>
    <lineage>
        <taxon>Eukaryota</taxon>
        <taxon>Viridiplantae</taxon>
        <taxon>Chlorophyta</taxon>
        <taxon>core chlorophytes</taxon>
        <taxon>Trebouxiophyceae</taxon>
        <taxon>Trebouxiophyceae incertae sedis</taxon>
        <taxon>Coccomyxaceae</taxon>
        <taxon>Coccomyxa</taxon>
    </lineage>
</organism>
<dbReference type="Proteomes" id="UP001497392">
    <property type="component" value="Unassembled WGS sequence"/>
</dbReference>
<comment type="caution">
    <text evidence="3">The sequence shown here is derived from an EMBL/GenBank/DDBJ whole genome shotgun (WGS) entry which is preliminary data.</text>
</comment>
<dbReference type="InterPro" id="IPR058917">
    <property type="entry name" value="RESC6_dom"/>
</dbReference>
<dbReference type="InterPro" id="IPR050870">
    <property type="entry name" value="FAST_kinase"/>
</dbReference>
<dbReference type="EMBL" id="CAXHTA020000009">
    <property type="protein sequence ID" value="CAL5223598.1"/>
    <property type="molecule type" value="Genomic_DNA"/>
</dbReference>
<evidence type="ECO:0000256" key="1">
    <source>
        <dbReference type="SAM" id="MobiDB-lite"/>
    </source>
</evidence>
<evidence type="ECO:0000259" key="2">
    <source>
        <dbReference type="Pfam" id="PF26188"/>
    </source>
</evidence>
<feature type="region of interest" description="Disordered" evidence="1">
    <location>
        <begin position="73"/>
        <end position="105"/>
    </location>
</feature>
<feature type="region of interest" description="Disordered" evidence="1">
    <location>
        <begin position="603"/>
        <end position="660"/>
    </location>
</feature>
<evidence type="ECO:0000313" key="4">
    <source>
        <dbReference type="Proteomes" id="UP001497392"/>
    </source>
</evidence>
<protein>
    <submittedName>
        <fullName evidence="3">G6137 protein</fullName>
    </submittedName>
</protein>
<dbReference type="PANTHER" id="PTHR21228">
    <property type="entry name" value="FAST LEU-RICH DOMAIN-CONTAINING"/>
    <property type="match status" value="1"/>
</dbReference>
<reference evidence="3 4" key="1">
    <citation type="submission" date="2024-06" db="EMBL/GenBank/DDBJ databases">
        <authorList>
            <person name="Kraege A."/>
            <person name="Thomma B."/>
        </authorList>
    </citation>
    <scope>NUCLEOTIDE SEQUENCE [LARGE SCALE GENOMIC DNA]</scope>
</reference>
<dbReference type="PANTHER" id="PTHR21228:SF40">
    <property type="entry name" value="LD45607P"/>
    <property type="match status" value="1"/>
</dbReference>
<feature type="compositionally biased region" description="Basic and acidic residues" evidence="1">
    <location>
        <begin position="640"/>
        <end position="660"/>
    </location>
</feature>
<name>A0ABP1FUM7_9CHLO</name>
<feature type="region of interest" description="Disordered" evidence="1">
    <location>
        <begin position="18"/>
        <end position="60"/>
    </location>
</feature>
<accession>A0ABP1FUM7</accession>
<proteinExistence type="predicted"/>
<keyword evidence="4" id="KW-1185">Reference proteome</keyword>
<sequence>MLPVCHRHAPQGRFALLQQRQTVGGGRPQTALRARQRPQRRPRQSEPVEPDAEASPRESDGFSAAFDLASRARSTDVQPVESVSSSPALHEKAEEGRMAERATLSVSSSSSSALSALTAEIVECSEVDEILEVVSEEAGLLTGEAGVLALHRLAQCPREQHSQLRVSAPFTQLLALLEKQAFMLTPKEVAQALWSLAKLRQTRPKLVARLAAQAGQIVDKLNGRDISTIVWAFGSMRSKMDPALLQSLSSAAVNLWDSMEPQGISMLMSGLAKLDAQIDGEMLDVASASLQAGLPQYGHQAVANTFYSLARLQHYSAQLCAAVDTHVSESIPDFTPQELMNTLWAFVQYRYQPKKLLARLDETVQQADQASRFKGADWASMVWGFASLGAAVTPAAAAAISQHSIGLVQSMNSSELCNLSWGLGVMDLCDQPIFEAAFEAAVQRHSYRSLEPRLLRQLLQAAALAEAAGVEVSMPEQTRRTAAKWWGATRNIVPSLTHSSVSQQLRQQGVPHKMLLPLGDGLPTIDIAIQPKTGSRSVAVQVMGPHEMSANTRELLGRAKAEARLLEAHGWTPVHVIVGGNKSLAKQLQKIAQAFGDPRVKAALQHQSSQSGSRTGVQQPAAGAPRGSKLREGWVQWQAPKKDLERQEAGEPRISDHGQR</sequence>
<feature type="compositionally biased region" description="Polar residues" evidence="1">
    <location>
        <begin position="605"/>
        <end position="618"/>
    </location>
</feature>
<evidence type="ECO:0000313" key="3">
    <source>
        <dbReference type="EMBL" id="CAL5223598.1"/>
    </source>
</evidence>
<gene>
    <name evidence="3" type="primary">g6137</name>
    <name evidence="3" type="ORF">VP750_LOCUS5257</name>
</gene>